<protein>
    <submittedName>
        <fullName evidence="1">Uncharacterized protein</fullName>
    </submittedName>
</protein>
<name>D8PB88_9BACT</name>
<dbReference type="Proteomes" id="UP000001660">
    <property type="component" value="Chromosome"/>
</dbReference>
<reference evidence="1 2" key="1">
    <citation type="journal article" date="2010" name="Proc. Natl. Acad. Sci. U.S.A.">
        <title>A Nitrospira metagenome illuminates the physiology and evolution of globally important nitrite-oxidizing bacteria.</title>
        <authorList>
            <person name="Lucker S."/>
            <person name="Wagner M."/>
            <person name="Maixner F."/>
            <person name="Pelletier E."/>
            <person name="Koch H."/>
            <person name="Vacherie B."/>
            <person name="Rattei T."/>
            <person name="Sinninghe Damste J."/>
            <person name="Spieck E."/>
            <person name="Le Paslier D."/>
            <person name="Daims H."/>
        </authorList>
    </citation>
    <scope>NUCLEOTIDE SEQUENCE [LARGE SCALE GENOMIC DNA]</scope>
</reference>
<evidence type="ECO:0000313" key="2">
    <source>
        <dbReference type="Proteomes" id="UP000001660"/>
    </source>
</evidence>
<evidence type="ECO:0000313" key="1">
    <source>
        <dbReference type="EMBL" id="CBK40497.1"/>
    </source>
</evidence>
<sequence length="43" mass="4615">MARIAGEGGRLFHALVGQVSEWLLTCQAITGQLGKTRISWDSG</sequence>
<proteinExistence type="predicted"/>
<organism evidence="1 2">
    <name type="scientific">Nitrospira defluvii</name>
    <dbReference type="NCBI Taxonomy" id="330214"/>
    <lineage>
        <taxon>Bacteria</taxon>
        <taxon>Pseudomonadati</taxon>
        <taxon>Nitrospirota</taxon>
        <taxon>Nitrospiria</taxon>
        <taxon>Nitrospirales</taxon>
        <taxon>Nitrospiraceae</taxon>
        <taxon>Nitrospira</taxon>
    </lineage>
</organism>
<accession>D8PB88</accession>
<dbReference type="AlphaFoldDB" id="D8PB88"/>
<dbReference type="HOGENOM" id="CLU_3231151_0_0_0"/>
<keyword evidence="2" id="KW-1185">Reference proteome</keyword>
<dbReference type="KEGG" id="nde:NIDE0729"/>
<gene>
    <name evidence="1" type="ORF">NIDE0729</name>
</gene>
<dbReference type="EMBL" id="FP929003">
    <property type="protein sequence ID" value="CBK40497.1"/>
    <property type="molecule type" value="Genomic_DNA"/>
</dbReference>